<dbReference type="InterPro" id="IPR019888">
    <property type="entry name" value="Tscrpt_reg_AsnC-like"/>
</dbReference>
<dbReference type="EMBL" id="BAAAPC010000030">
    <property type="protein sequence ID" value="GAA2015341.1"/>
    <property type="molecule type" value="Genomic_DNA"/>
</dbReference>
<keyword evidence="3" id="KW-0804">Transcription</keyword>
<keyword evidence="7" id="KW-1185">Reference proteome</keyword>
<comment type="caution">
    <text evidence="6">The sequence shown here is derived from an EMBL/GenBank/DDBJ whole genome shotgun (WGS) entry which is preliminary data.</text>
</comment>
<evidence type="ECO:0000256" key="1">
    <source>
        <dbReference type="ARBA" id="ARBA00023015"/>
    </source>
</evidence>
<evidence type="ECO:0000256" key="4">
    <source>
        <dbReference type="SAM" id="MobiDB-lite"/>
    </source>
</evidence>
<dbReference type="SUPFAM" id="SSF54909">
    <property type="entry name" value="Dimeric alpha+beta barrel"/>
    <property type="match status" value="1"/>
</dbReference>
<dbReference type="InterPro" id="IPR019887">
    <property type="entry name" value="Tscrpt_reg_AsnC/Lrp_C"/>
</dbReference>
<dbReference type="Gene3D" id="1.10.10.10">
    <property type="entry name" value="Winged helix-like DNA-binding domain superfamily/Winged helix DNA-binding domain"/>
    <property type="match status" value="1"/>
</dbReference>
<dbReference type="InterPro" id="IPR036390">
    <property type="entry name" value="WH_DNA-bd_sf"/>
</dbReference>
<organism evidence="6 7">
    <name type="scientific">Nocardiopsis rhodophaea</name>
    <dbReference type="NCBI Taxonomy" id="280238"/>
    <lineage>
        <taxon>Bacteria</taxon>
        <taxon>Bacillati</taxon>
        <taxon>Actinomycetota</taxon>
        <taxon>Actinomycetes</taxon>
        <taxon>Streptosporangiales</taxon>
        <taxon>Nocardiopsidaceae</taxon>
        <taxon>Nocardiopsis</taxon>
    </lineage>
</organism>
<dbReference type="Gene3D" id="3.30.70.920">
    <property type="match status" value="1"/>
</dbReference>
<dbReference type="PRINTS" id="PR00033">
    <property type="entry name" value="HTHASNC"/>
</dbReference>
<feature type="domain" description="HTH asnC-type" evidence="5">
    <location>
        <begin position="3"/>
        <end position="64"/>
    </location>
</feature>
<dbReference type="InterPro" id="IPR000485">
    <property type="entry name" value="AsnC-type_HTH_dom"/>
</dbReference>
<dbReference type="InterPro" id="IPR036388">
    <property type="entry name" value="WH-like_DNA-bd_sf"/>
</dbReference>
<reference evidence="6 7" key="1">
    <citation type="journal article" date="2019" name="Int. J. Syst. Evol. Microbiol.">
        <title>The Global Catalogue of Microorganisms (GCM) 10K type strain sequencing project: providing services to taxonomists for standard genome sequencing and annotation.</title>
        <authorList>
            <consortium name="The Broad Institute Genomics Platform"/>
            <consortium name="The Broad Institute Genome Sequencing Center for Infectious Disease"/>
            <person name="Wu L."/>
            <person name="Ma J."/>
        </authorList>
    </citation>
    <scope>NUCLEOTIDE SEQUENCE [LARGE SCALE GENOMIC DNA]</scope>
    <source>
        <strain evidence="6 7">JCM 15313</strain>
    </source>
</reference>
<dbReference type="Proteomes" id="UP001501585">
    <property type="component" value="Unassembled WGS sequence"/>
</dbReference>
<dbReference type="PANTHER" id="PTHR30154:SF45">
    <property type="entry name" value="TRANSCRIPTIONAL REGULATORY PROTEIN (PROBABLY ASNC-FAMILY)-RELATED"/>
    <property type="match status" value="1"/>
</dbReference>
<dbReference type="InterPro" id="IPR019885">
    <property type="entry name" value="Tscrpt_reg_HTH_AsnC-type_CS"/>
</dbReference>
<evidence type="ECO:0000313" key="7">
    <source>
        <dbReference type="Proteomes" id="UP001501585"/>
    </source>
</evidence>
<evidence type="ECO:0000313" key="6">
    <source>
        <dbReference type="EMBL" id="GAA2015341.1"/>
    </source>
</evidence>
<dbReference type="SMART" id="SM00344">
    <property type="entry name" value="HTH_ASNC"/>
    <property type="match status" value="1"/>
</dbReference>
<dbReference type="PROSITE" id="PS50956">
    <property type="entry name" value="HTH_ASNC_2"/>
    <property type="match status" value="1"/>
</dbReference>
<name>A0ABN2TNV0_9ACTN</name>
<keyword evidence="1" id="KW-0805">Transcription regulation</keyword>
<accession>A0ABN2TNV0</accession>
<dbReference type="SUPFAM" id="SSF46785">
    <property type="entry name" value="Winged helix' DNA-binding domain"/>
    <property type="match status" value="1"/>
</dbReference>
<gene>
    <name evidence="6" type="ORF">GCM10009799_49430</name>
</gene>
<protein>
    <submittedName>
        <fullName evidence="6">Lrp/AsnC family transcriptional regulator</fullName>
    </submittedName>
</protein>
<dbReference type="Pfam" id="PF01037">
    <property type="entry name" value="AsnC_trans_reg"/>
    <property type="match status" value="1"/>
</dbReference>
<dbReference type="PROSITE" id="PS00519">
    <property type="entry name" value="HTH_ASNC_1"/>
    <property type="match status" value="1"/>
</dbReference>
<evidence type="ECO:0000256" key="3">
    <source>
        <dbReference type="ARBA" id="ARBA00023163"/>
    </source>
</evidence>
<keyword evidence="2" id="KW-0238">DNA-binding</keyword>
<evidence type="ECO:0000259" key="5">
    <source>
        <dbReference type="PROSITE" id="PS50956"/>
    </source>
</evidence>
<dbReference type="InterPro" id="IPR011008">
    <property type="entry name" value="Dimeric_a/b-barrel"/>
</dbReference>
<feature type="region of interest" description="Disordered" evidence="4">
    <location>
        <begin position="148"/>
        <end position="176"/>
    </location>
</feature>
<dbReference type="RefSeq" id="WP_344101019.1">
    <property type="nucleotide sequence ID" value="NZ_BAAAPC010000030.1"/>
</dbReference>
<sequence>MRLDRVDERIIAILGADARTSFADIGSAVGLSASAVKRRLDRLVESGAVRGFTVILEPAAIGWTTEAFIEVYCRPRTSPAEIKAGLANYAEVTSACTVTGEADAMVQVRARDMHHLEETIERICAEPFVVRTKSTLVLSRLVDQSMLSGSAGDAPGPSADPSGGQSSGSSTGAISS</sequence>
<proteinExistence type="predicted"/>
<evidence type="ECO:0000256" key="2">
    <source>
        <dbReference type="ARBA" id="ARBA00023125"/>
    </source>
</evidence>
<dbReference type="Pfam" id="PF13404">
    <property type="entry name" value="HTH_AsnC-type"/>
    <property type="match status" value="1"/>
</dbReference>
<dbReference type="PANTHER" id="PTHR30154">
    <property type="entry name" value="LEUCINE-RESPONSIVE REGULATORY PROTEIN"/>
    <property type="match status" value="1"/>
</dbReference>